<keyword evidence="8" id="KW-0342">GTP-binding</keyword>
<dbReference type="GO" id="GO:0005789">
    <property type="term" value="C:endoplasmic reticulum membrane"/>
    <property type="evidence" value="ECO:0007669"/>
    <property type="project" value="UniProtKB-SubCell"/>
</dbReference>
<dbReference type="PROSITE" id="PS51417">
    <property type="entry name" value="ARF"/>
    <property type="match status" value="1"/>
</dbReference>
<dbReference type="CDD" id="cd04105">
    <property type="entry name" value="SR_beta"/>
    <property type="match status" value="1"/>
</dbReference>
<dbReference type="PANTHER" id="PTHR45909:SF1">
    <property type="entry name" value="ADP-RIBOSYLATION FACTOR-RELATED PROTEIN 1"/>
    <property type="match status" value="1"/>
</dbReference>
<evidence type="ECO:0000256" key="1">
    <source>
        <dbReference type="ARBA" id="ARBA00004389"/>
    </source>
</evidence>
<comment type="subcellular location">
    <subcellularLocation>
        <location evidence="1">Endoplasmic reticulum membrane</location>
        <topology evidence="1">Single-pass membrane protein</topology>
    </subcellularLocation>
</comment>
<dbReference type="InterPro" id="IPR027417">
    <property type="entry name" value="P-loop_NTPase"/>
</dbReference>
<dbReference type="GO" id="GO:0005525">
    <property type="term" value="F:GTP binding"/>
    <property type="evidence" value="ECO:0007669"/>
    <property type="project" value="UniProtKB-KW"/>
</dbReference>
<evidence type="ECO:0000256" key="2">
    <source>
        <dbReference type="ARBA" id="ARBA00005619"/>
    </source>
</evidence>
<dbReference type="GO" id="GO:0043001">
    <property type="term" value="P:Golgi to plasma membrane protein transport"/>
    <property type="evidence" value="ECO:0007669"/>
    <property type="project" value="TreeGrafter"/>
</dbReference>
<dbReference type="Gene3D" id="3.40.50.300">
    <property type="entry name" value="P-loop containing nucleotide triphosphate hydrolases"/>
    <property type="match status" value="1"/>
</dbReference>
<organism evidence="12 13">
    <name type="scientific">Apis cerana cerana</name>
    <name type="common">Oriental honeybee</name>
    <dbReference type="NCBI Taxonomy" id="94128"/>
    <lineage>
        <taxon>Eukaryota</taxon>
        <taxon>Metazoa</taxon>
        <taxon>Ecdysozoa</taxon>
        <taxon>Arthropoda</taxon>
        <taxon>Hexapoda</taxon>
        <taxon>Insecta</taxon>
        <taxon>Pterygota</taxon>
        <taxon>Neoptera</taxon>
        <taxon>Endopterygota</taxon>
        <taxon>Hymenoptera</taxon>
        <taxon>Apocrita</taxon>
        <taxon>Aculeata</taxon>
        <taxon>Apoidea</taxon>
        <taxon>Anthophila</taxon>
        <taxon>Apidae</taxon>
        <taxon>Apis</taxon>
    </lineage>
</organism>
<evidence type="ECO:0000256" key="10">
    <source>
        <dbReference type="ARBA" id="ARBA00023170"/>
    </source>
</evidence>
<keyword evidence="7 11" id="KW-1133">Transmembrane helix</keyword>
<dbReference type="GO" id="GO:0005794">
    <property type="term" value="C:Golgi apparatus"/>
    <property type="evidence" value="ECO:0007669"/>
    <property type="project" value="TreeGrafter"/>
</dbReference>
<protein>
    <recommendedName>
        <fullName evidence="3">Signal recognition particle receptor subunit beta</fullName>
    </recommendedName>
</protein>
<evidence type="ECO:0000256" key="3">
    <source>
        <dbReference type="ARBA" id="ARBA00020256"/>
    </source>
</evidence>
<evidence type="ECO:0000256" key="9">
    <source>
        <dbReference type="ARBA" id="ARBA00023136"/>
    </source>
</evidence>
<evidence type="ECO:0000256" key="11">
    <source>
        <dbReference type="SAM" id="Phobius"/>
    </source>
</evidence>
<dbReference type="SMART" id="SM00177">
    <property type="entry name" value="ARF"/>
    <property type="match status" value="1"/>
</dbReference>
<comment type="similarity">
    <text evidence="2">Belongs to the SRP receptor beta subunit family.</text>
</comment>
<dbReference type="STRING" id="94128.A0A2A3EIM1"/>
<evidence type="ECO:0000256" key="7">
    <source>
        <dbReference type="ARBA" id="ARBA00022989"/>
    </source>
</evidence>
<evidence type="ECO:0000256" key="8">
    <source>
        <dbReference type="ARBA" id="ARBA00023134"/>
    </source>
</evidence>
<dbReference type="AlphaFoldDB" id="A0A2A3EIM1"/>
<dbReference type="GO" id="GO:0034067">
    <property type="term" value="P:protein localization to Golgi apparatus"/>
    <property type="evidence" value="ECO:0007669"/>
    <property type="project" value="TreeGrafter"/>
</dbReference>
<dbReference type="InterPro" id="IPR024156">
    <property type="entry name" value="Small_GTPase_ARF"/>
</dbReference>
<evidence type="ECO:0000256" key="6">
    <source>
        <dbReference type="ARBA" id="ARBA00022824"/>
    </source>
</evidence>
<name>A0A2A3EIM1_APICC</name>
<evidence type="ECO:0000256" key="4">
    <source>
        <dbReference type="ARBA" id="ARBA00022692"/>
    </source>
</evidence>
<accession>A0A2A3EIM1</accession>
<keyword evidence="13" id="KW-1185">Reference proteome</keyword>
<reference evidence="12 13" key="1">
    <citation type="submission" date="2014-07" db="EMBL/GenBank/DDBJ databases">
        <title>Genomic and transcriptomic analysis on Apis cerana provide comprehensive insights into honey bee biology.</title>
        <authorList>
            <person name="Diao Q."/>
            <person name="Sun L."/>
            <person name="Zheng H."/>
            <person name="Zheng H."/>
            <person name="Xu S."/>
            <person name="Wang S."/>
            <person name="Zeng Z."/>
            <person name="Hu F."/>
            <person name="Su S."/>
            <person name="Wu J."/>
        </authorList>
    </citation>
    <scope>NUCLEOTIDE SEQUENCE [LARGE SCALE GENOMIC DNA]</scope>
    <source>
        <tissue evidence="12">Pupae without intestine</tissue>
    </source>
</reference>
<proteinExistence type="inferred from homology"/>
<dbReference type="GO" id="GO:0003924">
    <property type="term" value="F:GTPase activity"/>
    <property type="evidence" value="ECO:0007669"/>
    <property type="project" value="TreeGrafter"/>
</dbReference>
<dbReference type="SUPFAM" id="SSF52540">
    <property type="entry name" value="P-loop containing nucleoside triphosphate hydrolases"/>
    <property type="match status" value="1"/>
</dbReference>
<keyword evidence="9 11" id="KW-0472">Membrane</keyword>
<gene>
    <name evidence="12" type="ORF">APICC_00294</name>
</gene>
<dbReference type="OrthoDB" id="41266at2759"/>
<evidence type="ECO:0000313" key="12">
    <source>
        <dbReference type="EMBL" id="PBC31643.1"/>
    </source>
</evidence>
<dbReference type="EMBL" id="KZ288230">
    <property type="protein sequence ID" value="PBC31643.1"/>
    <property type="molecule type" value="Genomic_DNA"/>
</dbReference>
<evidence type="ECO:0000313" key="13">
    <source>
        <dbReference type="Proteomes" id="UP000242457"/>
    </source>
</evidence>
<dbReference type="InterPro" id="IPR019009">
    <property type="entry name" value="SRP_receptor_beta_su"/>
</dbReference>
<dbReference type="PANTHER" id="PTHR45909">
    <property type="entry name" value="ADP-RIBOSYLATION FACTOR-RELATED PROTEIN 1"/>
    <property type="match status" value="1"/>
</dbReference>
<dbReference type="GO" id="GO:0006886">
    <property type="term" value="P:intracellular protein transport"/>
    <property type="evidence" value="ECO:0007669"/>
    <property type="project" value="TreeGrafter"/>
</dbReference>
<dbReference type="Proteomes" id="UP000242457">
    <property type="component" value="Unassembled WGS sequence"/>
</dbReference>
<feature type="transmembrane region" description="Helical" evidence="11">
    <location>
        <begin position="17"/>
        <end position="37"/>
    </location>
</feature>
<dbReference type="Pfam" id="PF09439">
    <property type="entry name" value="SRPRB"/>
    <property type="match status" value="1"/>
</dbReference>
<keyword evidence="10 12" id="KW-0675">Receptor</keyword>
<sequence>MEKYIKPLTDNNVDSQFMAIIAAVIVIIITIVLFAIWHKRRSIGNSILLTGLSDAGKTLIYAHLLCSKFVKTHTSVKENIGDIIINNRSLKIVDIPGHERLRYKFFDQFKLSAKGLVYVIDSVTFQKDIRDVAEYLYNLLSDSVIQKKPILILCNKQDQTMAKGSVVIKTLLEKEMNLLRMTKTSQLEATDASATNVFLGKQEKDFDFSHLDINIEFAECSAYNKDSETSADMEQLNNWLKKII</sequence>
<evidence type="ECO:0000256" key="5">
    <source>
        <dbReference type="ARBA" id="ARBA00022741"/>
    </source>
</evidence>
<keyword evidence="5" id="KW-0547">Nucleotide-binding</keyword>
<keyword evidence="4 11" id="KW-0812">Transmembrane</keyword>
<keyword evidence="6" id="KW-0256">Endoplasmic reticulum</keyword>